<feature type="binding site" evidence="2">
    <location>
        <position position="124"/>
    </location>
    <ligand>
        <name>Fe cation</name>
        <dbReference type="ChEBI" id="CHEBI:24875"/>
    </ligand>
</feature>
<dbReference type="InterPro" id="IPR014710">
    <property type="entry name" value="RmlC-like_jellyroll"/>
</dbReference>
<organism evidence="6 7">
    <name type="scientific">Hypericibacter adhaerens</name>
    <dbReference type="NCBI Taxonomy" id="2602016"/>
    <lineage>
        <taxon>Bacteria</taxon>
        <taxon>Pseudomonadati</taxon>
        <taxon>Pseudomonadota</taxon>
        <taxon>Alphaproteobacteria</taxon>
        <taxon>Rhodospirillales</taxon>
        <taxon>Dongiaceae</taxon>
        <taxon>Hypericibacter</taxon>
    </lineage>
</organism>
<evidence type="ECO:0000313" key="6">
    <source>
        <dbReference type="EMBL" id="QEX21643.1"/>
    </source>
</evidence>
<dbReference type="EMBL" id="CP042582">
    <property type="protein sequence ID" value="QEX21643.1"/>
    <property type="molecule type" value="Genomic_DNA"/>
</dbReference>
<dbReference type="PIRSF" id="PIRSF006232">
    <property type="entry name" value="Pirin"/>
    <property type="match status" value="1"/>
</dbReference>
<dbReference type="AlphaFoldDB" id="A0A5J6MXH2"/>
<dbReference type="GO" id="GO:0046872">
    <property type="term" value="F:metal ion binding"/>
    <property type="evidence" value="ECO:0007669"/>
    <property type="project" value="UniProtKB-KW"/>
</dbReference>
<feature type="binding site" evidence="2">
    <location>
        <position position="122"/>
    </location>
    <ligand>
        <name>Fe cation</name>
        <dbReference type="ChEBI" id="CHEBI:24875"/>
    </ligand>
</feature>
<feature type="domain" description="Pirin N-terminal" evidence="4">
    <location>
        <begin position="40"/>
        <end position="140"/>
    </location>
</feature>
<dbReference type="CDD" id="cd02247">
    <property type="entry name" value="cupin_pirin_C"/>
    <property type="match status" value="1"/>
</dbReference>
<evidence type="ECO:0000256" key="2">
    <source>
        <dbReference type="PIRSR" id="PIRSR006232-1"/>
    </source>
</evidence>
<dbReference type="OrthoDB" id="9780903at2"/>
<name>A0A5J6MXH2_9PROT</name>
<dbReference type="InterPro" id="IPR008778">
    <property type="entry name" value="Pirin_C_dom"/>
</dbReference>
<accession>A0A5J6MXH2</accession>
<evidence type="ECO:0008006" key="8">
    <source>
        <dbReference type="Google" id="ProtNLM"/>
    </source>
</evidence>
<dbReference type="KEGG" id="hadh:FRZ61_15720"/>
<feature type="binding site" evidence="2">
    <location>
        <position position="78"/>
    </location>
    <ligand>
        <name>Fe cation</name>
        <dbReference type="ChEBI" id="CHEBI:24875"/>
    </ligand>
</feature>
<gene>
    <name evidence="6" type="ORF">FRZ61_15720</name>
</gene>
<reference evidence="6 7" key="1">
    <citation type="submission" date="2019-08" db="EMBL/GenBank/DDBJ databases">
        <title>Hyperibacter terrae gen. nov., sp. nov. and Hyperibacter viscosus sp. nov., two new members in the family Rhodospirillaceae isolated from the rhizosphere of Hypericum perforatum.</title>
        <authorList>
            <person name="Noviana Z."/>
        </authorList>
    </citation>
    <scope>NUCLEOTIDE SEQUENCE [LARGE SCALE GENOMIC DNA]</scope>
    <source>
        <strain evidence="6 7">R5959</strain>
    </source>
</reference>
<dbReference type="Gene3D" id="2.60.120.10">
    <property type="entry name" value="Jelly Rolls"/>
    <property type="match status" value="2"/>
</dbReference>
<dbReference type="RefSeq" id="WP_151116327.1">
    <property type="nucleotide sequence ID" value="NZ_CP042582.1"/>
</dbReference>
<evidence type="ECO:0000256" key="3">
    <source>
        <dbReference type="RuleBase" id="RU003457"/>
    </source>
</evidence>
<dbReference type="InterPro" id="IPR003829">
    <property type="entry name" value="Pirin_N_dom"/>
</dbReference>
<feature type="binding site" evidence="2">
    <location>
        <position position="80"/>
    </location>
    <ligand>
        <name>Fe cation</name>
        <dbReference type="ChEBI" id="CHEBI:24875"/>
    </ligand>
</feature>
<dbReference type="InterPro" id="IPR011051">
    <property type="entry name" value="RmlC_Cupin_sf"/>
</dbReference>
<dbReference type="PANTHER" id="PTHR13903:SF8">
    <property type="entry name" value="PIRIN"/>
    <property type="match status" value="1"/>
</dbReference>
<keyword evidence="2" id="KW-0408">Iron</keyword>
<sequence length="296" mass="31322">MAKPASTKPAKTDGERKAGATLRQVAALFPCVPTTDGAGVKISRVIGTPRLGQIDPFLLFDQFGSDDPHTYISGFPDHPHRGFETVTYMLAGRMCHKDNHGHEGVLGPGGVQWMTAGRGIIHSEMPEQSEGLMKGFQLWVNLPAALKMRAPRYQEFEADRLPLSNPAKGVTAKVIAGTLGNQRGPVEGIAVDPLYADLRFEPGSALTVPITAGHTLLLFVFEGAVAVGGVTVPAGSLAVMGSEGEALAMAAGEEGAAAMLLAAAPIGEPVVRHGPFVMNTREEIQQALEDYYMGRL</sequence>
<evidence type="ECO:0000259" key="5">
    <source>
        <dbReference type="Pfam" id="PF05726"/>
    </source>
</evidence>
<keyword evidence="7" id="KW-1185">Reference proteome</keyword>
<comment type="cofactor">
    <cofactor evidence="2">
        <name>Fe cation</name>
        <dbReference type="ChEBI" id="CHEBI:24875"/>
    </cofactor>
    <text evidence="2">Binds 1 Fe cation per subunit.</text>
</comment>
<protein>
    <recommendedName>
        <fullName evidence="8">Quercetin 2,3-dioxygenase</fullName>
    </recommendedName>
</protein>
<dbReference type="CDD" id="cd02909">
    <property type="entry name" value="cupin_pirin_N"/>
    <property type="match status" value="1"/>
</dbReference>
<evidence type="ECO:0000313" key="7">
    <source>
        <dbReference type="Proteomes" id="UP000325797"/>
    </source>
</evidence>
<comment type="similarity">
    <text evidence="1 3">Belongs to the pirin family.</text>
</comment>
<feature type="domain" description="Pirin C-terminal" evidence="5">
    <location>
        <begin position="195"/>
        <end position="295"/>
    </location>
</feature>
<dbReference type="PANTHER" id="PTHR13903">
    <property type="entry name" value="PIRIN-RELATED"/>
    <property type="match status" value="1"/>
</dbReference>
<keyword evidence="2" id="KW-0479">Metal-binding</keyword>
<evidence type="ECO:0000256" key="1">
    <source>
        <dbReference type="ARBA" id="ARBA00008416"/>
    </source>
</evidence>
<dbReference type="Pfam" id="PF02678">
    <property type="entry name" value="Pirin"/>
    <property type="match status" value="1"/>
</dbReference>
<proteinExistence type="inferred from homology"/>
<dbReference type="Pfam" id="PF05726">
    <property type="entry name" value="Pirin_C"/>
    <property type="match status" value="1"/>
</dbReference>
<evidence type="ECO:0000259" key="4">
    <source>
        <dbReference type="Pfam" id="PF02678"/>
    </source>
</evidence>
<dbReference type="SUPFAM" id="SSF51182">
    <property type="entry name" value="RmlC-like cupins"/>
    <property type="match status" value="1"/>
</dbReference>
<dbReference type="InterPro" id="IPR012093">
    <property type="entry name" value="Pirin"/>
</dbReference>
<dbReference type="Proteomes" id="UP000325797">
    <property type="component" value="Chromosome"/>
</dbReference>